<protein>
    <recommendedName>
        <fullName evidence="3">F-box domain-containing protein</fullName>
    </recommendedName>
</protein>
<accession>A0A0H2R645</accession>
<evidence type="ECO:0000313" key="2">
    <source>
        <dbReference type="Proteomes" id="UP000053477"/>
    </source>
</evidence>
<dbReference type="OrthoDB" id="3219769at2759"/>
<dbReference type="Proteomes" id="UP000053477">
    <property type="component" value="Unassembled WGS sequence"/>
</dbReference>
<evidence type="ECO:0000313" key="1">
    <source>
        <dbReference type="EMBL" id="KLO07270.1"/>
    </source>
</evidence>
<dbReference type="AlphaFoldDB" id="A0A0H2R645"/>
<dbReference type="InParanoid" id="A0A0H2R645"/>
<reference evidence="1 2" key="1">
    <citation type="submission" date="2015-04" db="EMBL/GenBank/DDBJ databases">
        <title>Complete genome sequence of Schizopora paradoxa KUC8140, a cosmopolitan wood degrader in East Asia.</title>
        <authorList>
            <consortium name="DOE Joint Genome Institute"/>
            <person name="Min B."/>
            <person name="Park H."/>
            <person name="Jang Y."/>
            <person name="Kim J.-J."/>
            <person name="Kim K.H."/>
            <person name="Pangilinan J."/>
            <person name="Lipzen A."/>
            <person name="Riley R."/>
            <person name="Grigoriev I.V."/>
            <person name="Spatafora J.W."/>
            <person name="Choi I.-G."/>
        </authorList>
    </citation>
    <scope>NUCLEOTIDE SEQUENCE [LARGE SCALE GENOMIC DNA]</scope>
    <source>
        <strain evidence="1 2">KUC8140</strain>
    </source>
</reference>
<evidence type="ECO:0008006" key="3">
    <source>
        <dbReference type="Google" id="ProtNLM"/>
    </source>
</evidence>
<proteinExistence type="predicted"/>
<organism evidence="1 2">
    <name type="scientific">Schizopora paradoxa</name>
    <dbReference type="NCBI Taxonomy" id="27342"/>
    <lineage>
        <taxon>Eukaryota</taxon>
        <taxon>Fungi</taxon>
        <taxon>Dikarya</taxon>
        <taxon>Basidiomycota</taxon>
        <taxon>Agaricomycotina</taxon>
        <taxon>Agaricomycetes</taxon>
        <taxon>Hymenochaetales</taxon>
        <taxon>Schizoporaceae</taxon>
        <taxon>Schizopora</taxon>
    </lineage>
</organism>
<gene>
    <name evidence="1" type="ORF">SCHPADRAFT_932560</name>
</gene>
<sequence length="380" mass="44241">MDYLLHHENKCQSPAVIVNAGDVFSLVEAFMLDGRYPNHRWREFHLTYVNEYRGHQSYGMLQPMFEAPFEALEYLSIRNERITNERDETPPTIVMELEDSDLLCAWRMPKLTHLKLHNVYPLNPLQCDNVTHFTFEVYWSEEEGLDMGIFRQLLQSMPKIQSLYFASNASVVFADSALTRLALPCLEFFELKIGVATPALTISQFMAIVNVQDIKRLSLKFHGSFLCDEKIFVDWIFALTPFTDGDGEPKPQSPFLKLEDITMEVQDLQGSAAPFARLLYTMPNVKNISMRLSEPGNLVFVHAWKEWGMLQYLRTLRLAFPQSSPDDFLMHLSLLETFFGDGYCKDFERLEVQFREHINSEMREAQMFNILGEKLRWVEC</sequence>
<name>A0A0H2R645_9AGAM</name>
<keyword evidence="2" id="KW-1185">Reference proteome</keyword>
<dbReference type="EMBL" id="KQ086150">
    <property type="protein sequence ID" value="KLO07270.1"/>
    <property type="molecule type" value="Genomic_DNA"/>
</dbReference>